<name>A0A2R8ATK7_9RHOB</name>
<sequence>MSISTFGDMASTFLTRRQNTQLRQELTRLSTELSTGRKTELGANVTGGYSAVAGLEHSLKLMSAYTQATNEARLMADTTQVALTTIHAQALDLSNGLIAARSSNNATLLQSTALDAEQKFASIISKLNADAGGRSLFGGAATDRPALAGADTIISELMTAIAGEVTAAGVSTAIDDWFNTPGGGFETLGYLGADESYGPIRLGNGETATLPVRANDPEIRSLLSAVAKTVVLAEGALSGDLDQQKSLAEMSSNALLNAVDDTTMLQARVGAVEARIENAVAHNTAEQHALELSYNNLTAADPYDTAARLEELYGQMEALYVTTAHLSKLSFTDYMR</sequence>
<dbReference type="AlphaFoldDB" id="A0A2R8ATK7"/>
<reference evidence="2 3" key="1">
    <citation type="submission" date="2018-03" db="EMBL/GenBank/DDBJ databases">
        <authorList>
            <person name="Keele B.F."/>
        </authorList>
    </citation>
    <scope>NUCLEOTIDE SEQUENCE [LARGE SCALE GENOMIC DNA]</scope>
    <source>
        <strain evidence="2 3">CECT 8811</strain>
    </source>
</reference>
<evidence type="ECO:0000259" key="1">
    <source>
        <dbReference type="Pfam" id="PF00700"/>
    </source>
</evidence>
<dbReference type="SUPFAM" id="SSF64518">
    <property type="entry name" value="Phase 1 flagellin"/>
    <property type="match status" value="1"/>
</dbReference>
<protein>
    <recommendedName>
        <fullName evidence="1">Flagellin C-terminal domain-containing protein</fullName>
    </recommendedName>
</protein>
<accession>A0A2R8ATK7</accession>
<organism evidence="2 3">
    <name type="scientific">Aliiroseovarius pelagivivens</name>
    <dbReference type="NCBI Taxonomy" id="1639690"/>
    <lineage>
        <taxon>Bacteria</taxon>
        <taxon>Pseudomonadati</taxon>
        <taxon>Pseudomonadota</taxon>
        <taxon>Alphaproteobacteria</taxon>
        <taxon>Rhodobacterales</taxon>
        <taxon>Paracoccaceae</taxon>
        <taxon>Aliiroseovarius</taxon>
    </lineage>
</organism>
<keyword evidence="3" id="KW-1185">Reference proteome</keyword>
<dbReference type="Pfam" id="PF00700">
    <property type="entry name" value="Flagellin_C"/>
    <property type="match status" value="1"/>
</dbReference>
<dbReference type="InterPro" id="IPR046358">
    <property type="entry name" value="Flagellin_C"/>
</dbReference>
<proteinExistence type="predicted"/>
<evidence type="ECO:0000313" key="3">
    <source>
        <dbReference type="Proteomes" id="UP000244911"/>
    </source>
</evidence>
<dbReference type="RefSeq" id="WP_108858162.1">
    <property type="nucleotide sequence ID" value="NZ_OMOI01000002.1"/>
</dbReference>
<dbReference type="Gene3D" id="1.20.1330.10">
    <property type="entry name" value="f41 fragment of flagellin, N-terminal domain"/>
    <property type="match status" value="1"/>
</dbReference>
<dbReference type="EMBL" id="OMOI01000002">
    <property type="protein sequence ID" value="SPF79204.1"/>
    <property type="molecule type" value="Genomic_DNA"/>
</dbReference>
<gene>
    <name evidence="2" type="ORF">ALP8811_03142</name>
</gene>
<evidence type="ECO:0000313" key="2">
    <source>
        <dbReference type="EMBL" id="SPF79204.1"/>
    </source>
</evidence>
<dbReference type="OrthoDB" id="7312911at2"/>
<feature type="domain" description="Flagellin C-terminal" evidence="1">
    <location>
        <begin position="257"/>
        <end position="331"/>
    </location>
</feature>
<dbReference type="Proteomes" id="UP000244911">
    <property type="component" value="Unassembled WGS sequence"/>
</dbReference>